<dbReference type="InterPro" id="IPR008979">
    <property type="entry name" value="Galactose-bd-like_sf"/>
</dbReference>
<evidence type="ECO:0000313" key="4">
    <source>
        <dbReference type="Proteomes" id="UP000014212"/>
    </source>
</evidence>
<dbReference type="HOGENOM" id="CLU_020075_0_0_10"/>
<proteinExistence type="predicted"/>
<name>R9IAK2_BACUN</name>
<evidence type="ECO:0000259" key="2">
    <source>
        <dbReference type="Pfam" id="PF08531"/>
    </source>
</evidence>
<gene>
    <name evidence="3" type="ORF">C801_00355</name>
</gene>
<organism evidence="3 4">
    <name type="scientific">Bacteroides uniformis dnLKV2</name>
    <dbReference type="NCBI Taxonomy" id="1235787"/>
    <lineage>
        <taxon>Bacteria</taxon>
        <taxon>Pseudomonadati</taxon>
        <taxon>Bacteroidota</taxon>
        <taxon>Bacteroidia</taxon>
        <taxon>Bacteroidales</taxon>
        <taxon>Bacteroidaceae</taxon>
        <taxon>Bacteroides</taxon>
    </lineage>
</organism>
<dbReference type="Pfam" id="PF08531">
    <property type="entry name" value="Bac_rhamnosid_N"/>
    <property type="match status" value="1"/>
</dbReference>
<dbReference type="InterPro" id="IPR013783">
    <property type="entry name" value="Ig-like_fold"/>
</dbReference>
<evidence type="ECO:0000313" key="3">
    <source>
        <dbReference type="EMBL" id="EOS10415.1"/>
    </source>
</evidence>
<dbReference type="EMBL" id="ASSO01000004">
    <property type="protein sequence ID" value="EOS10415.1"/>
    <property type="molecule type" value="Genomic_DNA"/>
</dbReference>
<dbReference type="InterPro" id="IPR016007">
    <property type="entry name" value="Alpha_rhamnosid"/>
</dbReference>
<dbReference type="PANTHER" id="PTHR33307:SF6">
    <property type="entry name" value="ALPHA-RHAMNOSIDASE (EUROFUNG)-RELATED"/>
    <property type="match status" value="1"/>
</dbReference>
<dbReference type="Pfam" id="PF25788">
    <property type="entry name" value="Ig_Rha78A_N"/>
    <property type="match status" value="1"/>
</dbReference>
<dbReference type="AlphaFoldDB" id="R9IAK2"/>
<protein>
    <recommendedName>
        <fullName evidence="2">Bacterial alpha-L-rhamnosidase N-terminal domain-containing protein</fullName>
    </recommendedName>
</protein>
<dbReference type="SUPFAM" id="SSF49785">
    <property type="entry name" value="Galactose-binding domain-like"/>
    <property type="match status" value="1"/>
</dbReference>
<accession>R9IAK2</accession>
<dbReference type="PATRIC" id="fig|1235787.3.peg.369"/>
<dbReference type="Gene3D" id="2.60.120.260">
    <property type="entry name" value="Galactose-binding domain-like"/>
    <property type="match status" value="2"/>
</dbReference>
<feature type="compositionally biased region" description="Polar residues" evidence="1">
    <location>
        <begin position="376"/>
        <end position="385"/>
    </location>
</feature>
<evidence type="ECO:0000256" key="1">
    <source>
        <dbReference type="SAM" id="MobiDB-lite"/>
    </source>
</evidence>
<reference evidence="3 4" key="1">
    <citation type="submission" date="2013-04" db="EMBL/GenBank/DDBJ databases">
        <title>The Genome Sequence of Bacteroides uniformis dnLKV2.</title>
        <authorList>
            <consortium name="The Broad Institute Genomics Platform"/>
            <consortium name="The Broad Institute Genome Sequencing Center for Infectious Disease"/>
            <person name="Earl A."/>
            <person name="Xavier R."/>
            <person name="Kuhn K."/>
            <person name="Stappenbeck T."/>
            <person name="Walker B."/>
            <person name="Young S."/>
            <person name="Zeng Q."/>
            <person name="Gargeya S."/>
            <person name="Fitzgerald M."/>
            <person name="Haas B."/>
            <person name="Abouelleil A."/>
            <person name="Allen A.W."/>
            <person name="Alvarado L."/>
            <person name="Arachchi H.M."/>
            <person name="Berlin A.M."/>
            <person name="Chapman S.B."/>
            <person name="Gainer-Dewar J."/>
            <person name="Goldberg J."/>
            <person name="Griggs A."/>
            <person name="Gujja S."/>
            <person name="Hansen M."/>
            <person name="Howarth C."/>
            <person name="Imamovic A."/>
            <person name="Ireland A."/>
            <person name="Larimer J."/>
            <person name="McCowan C."/>
            <person name="Murphy C."/>
            <person name="Pearson M."/>
            <person name="Poon T.W."/>
            <person name="Priest M."/>
            <person name="Roberts A."/>
            <person name="Saif S."/>
            <person name="Shea T."/>
            <person name="Sisk P."/>
            <person name="Sykes S."/>
            <person name="Wortman J."/>
            <person name="Nusbaum C."/>
            <person name="Birren B."/>
        </authorList>
    </citation>
    <scope>NUCLEOTIDE SEQUENCE [LARGE SCALE GENOMIC DNA]</scope>
    <source>
        <strain evidence="4">dnLKV2</strain>
    </source>
</reference>
<sequence>MKRNILLLFTFFACITVQGQTPVRLVDLRSEHLDRPIGLDNPVPRLSWRMEDGRQGAVQTSWRIVVDEDSLNVVNGCGRMWDSGKNDSRNQLVAYAGKKLQPFTRYYWKVICSDMEYKETASPVSYFETGMMGMQHWQGAWIGDGKDIHYGPAPYFRKEFKTGKKVKSARAYIAAAGLYELYINGEKIGDHCLAPLYTRFDRRNLYVAYDVTSQLQNGDNAIGVLLGNGWYNHQSKAVWDFDRAPWRNRPTFCLDLRITYTDGSVETIPTDLSWRTASGAITFNSIYTGEHYDARLEQKGWSTPEFDDSKWRGVAYRSVPSSNVTAQQVHPIRNVKIFPAVSFRKVDEKTYIYDFGQNMSGVTCIHVSGERGNGGQNQTWRTLTSKWPPRSLEH</sequence>
<comment type="caution">
    <text evidence="3">The sequence shown here is derived from an EMBL/GenBank/DDBJ whole genome shotgun (WGS) entry which is preliminary data.</text>
</comment>
<feature type="domain" description="Bacterial alpha-L-rhamnosidase N-terminal" evidence="2">
    <location>
        <begin position="164"/>
        <end position="335"/>
    </location>
</feature>
<dbReference type="PANTHER" id="PTHR33307">
    <property type="entry name" value="ALPHA-RHAMNOSIDASE (EUROFUNG)"/>
    <property type="match status" value="1"/>
</dbReference>
<dbReference type="Gene3D" id="2.60.40.10">
    <property type="entry name" value="Immunoglobulins"/>
    <property type="match status" value="1"/>
</dbReference>
<feature type="region of interest" description="Disordered" evidence="1">
    <location>
        <begin position="370"/>
        <end position="394"/>
    </location>
</feature>
<dbReference type="Proteomes" id="UP000014212">
    <property type="component" value="Unassembled WGS sequence"/>
</dbReference>
<dbReference type="InterPro" id="IPR013737">
    <property type="entry name" value="Bac_rhamnosid_N"/>
</dbReference>